<organism evidence="1 2">
    <name type="scientific">Riccia sorocarpa</name>
    <dbReference type="NCBI Taxonomy" id="122646"/>
    <lineage>
        <taxon>Eukaryota</taxon>
        <taxon>Viridiplantae</taxon>
        <taxon>Streptophyta</taxon>
        <taxon>Embryophyta</taxon>
        <taxon>Marchantiophyta</taxon>
        <taxon>Marchantiopsida</taxon>
        <taxon>Marchantiidae</taxon>
        <taxon>Marchantiales</taxon>
        <taxon>Ricciaceae</taxon>
        <taxon>Riccia</taxon>
    </lineage>
</organism>
<reference evidence="1 2" key="1">
    <citation type="submission" date="2024-09" db="EMBL/GenBank/DDBJ databases">
        <title>Chromosome-scale assembly of Riccia sorocarpa.</title>
        <authorList>
            <person name="Paukszto L."/>
        </authorList>
    </citation>
    <scope>NUCLEOTIDE SEQUENCE [LARGE SCALE GENOMIC DNA]</scope>
    <source>
        <strain evidence="1">LP-2024</strain>
        <tissue evidence="1">Aerial parts of the thallus</tissue>
    </source>
</reference>
<name>A0ABD3H8N5_9MARC</name>
<sequence length="85" mass="9545">MLPYVSSLQRHCVPADIFYWGVLNTDVSDERLLVTGTDGRTNVIGWAEIMTAFGGDHSEEDEFCGVKIMHRQLALYKRSSLAVPE</sequence>
<dbReference type="EMBL" id="JBJQOH010000004">
    <property type="protein sequence ID" value="KAL3687873.1"/>
    <property type="molecule type" value="Genomic_DNA"/>
</dbReference>
<dbReference type="Proteomes" id="UP001633002">
    <property type="component" value="Unassembled WGS sequence"/>
</dbReference>
<comment type="caution">
    <text evidence="1">The sequence shown here is derived from an EMBL/GenBank/DDBJ whole genome shotgun (WGS) entry which is preliminary data.</text>
</comment>
<gene>
    <name evidence="1" type="ORF">R1sor_014182</name>
</gene>
<dbReference type="AlphaFoldDB" id="A0ABD3H8N5"/>
<proteinExistence type="predicted"/>
<protein>
    <submittedName>
        <fullName evidence="1">Uncharacterized protein</fullName>
    </submittedName>
</protein>
<evidence type="ECO:0000313" key="2">
    <source>
        <dbReference type="Proteomes" id="UP001633002"/>
    </source>
</evidence>
<evidence type="ECO:0000313" key="1">
    <source>
        <dbReference type="EMBL" id="KAL3687873.1"/>
    </source>
</evidence>
<accession>A0ABD3H8N5</accession>
<keyword evidence="2" id="KW-1185">Reference proteome</keyword>